<evidence type="ECO:0000256" key="1">
    <source>
        <dbReference type="ARBA" id="ARBA00001974"/>
    </source>
</evidence>
<dbReference type="GO" id="GO:0004497">
    <property type="term" value="F:monooxygenase activity"/>
    <property type="evidence" value="ECO:0007669"/>
    <property type="project" value="UniProtKB-KW"/>
</dbReference>
<sequence>MSPPFKVIVVGGGLSGALLANGLQNNNVEFKVYERDTKDSAREGYQIRLGESAMSGFRACLDKERMNAIAQRLGQSSGSTATAPTLVNTRFEQVIDLNILPTYAKSAAINRVVLRDMLTEPIKKSGRIEYEKAFQRYEIIQDSGRETVKVHFADGSSDSCDILVAADGSGSRINKQVGANNIVSLDSHIAFVAKGDLPLERLDHIPRRLQEGPVMCFNGGSSFYYALYLPSSAQPDVNQTNSTKAQVSYDTKLASFYWGLTIKREEIPYDQVSDIPDARKMCISKLREWEWAQDLQDLVTVGSNDEGASVTALKFRASTPLPKNWRSQIQARAHTPEEGHPRVWLLGDAVHAMQPNRGQGGNQAMCDTAEMLPELLRLNDIALSNKRTTTQDVTGACRVYEDKMFDRAFPWVKKSGGTSFPTVDFDGALGTLLKFMSYTVLPVVKFFARLLSRNG</sequence>
<reference evidence="7" key="1">
    <citation type="submission" date="2020-01" db="EMBL/GenBank/DDBJ databases">
        <authorList>
            <consortium name="DOE Joint Genome Institute"/>
            <person name="Haridas S."/>
            <person name="Albert R."/>
            <person name="Binder M."/>
            <person name="Bloem J."/>
            <person name="Labutti K."/>
            <person name="Salamov A."/>
            <person name="Andreopoulos B."/>
            <person name="Baker S.E."/>
            <person name="Barry K."/>
            <person name="Bills G."/>
            <person name="Bluhm B.H."/>
            <person name="Cannon C."/>
            <person name="Castanera R."/>
            <person name="Culley D.E."/>
            <person name="Daum C."/>
            <person name="Ezra D."/>
            <person name="Gonzalez J.B."/>
            <person name="Henrissat B."/>
            <person name="Kuo A."/>
            <person name="Liang C."/>
            <person name="Lipzen A."/>
            <person name="Lutzoni F."/>
            <person name="Magnuson J."/>
            <person name="Mondo S."/>
            <person name="Nolan M."/>
            <person name="Ohm R."/>
            <person name="Pangilinan J."/>
            <person name="Park H.-J."/>
            <person name="Ramirez L."/>
            <person name="Alfaro M."/>
            <person name="Sun H."/>
            <person name="Tritt A."/>
            <person name="Yoshinaga Y."/>
            <person name="Zwiers L.-H."/>
            <person name="Turgeon B.G."/>
            <person name="Goodwin S.B."/>
            <person name="Spatafora J.W."/>
            <person name="Crous P.W."/>
            <person name="Grigoriev I.V."/>
        </authorList>
    </citation>
    <scope>NUCLEOTIDE SEQUENCE</scope>
    <source>
        <strain evidence="7">IPT5</strain>
    </source>
</reference>
<evidence type="ECO:0000256" key="3">
    <source>
        <dbReference type="ARBA" id="ARBA00022827"/>
    </source>
</evidence>
<dbReference type="GO" id="GO:0071949">
    <property type="term" value="F:FAD binding"/>
    <property type="evidence" value="ECO:0007669"/>
    <property type="project" value="InterPro"/>
</dbReference>
<protein>
    <submittedName>
        <fullName evidence="7">FAD/NAD(P)-binding domain-containing protein</fullName>
    </submittedName>
</protein>
<evidence type="ECO:0000259" key="6">
    <source>
        <dbReference type="Pfam" id="PF01494"/>
    </source>
</evidence>
<comment type="cofactor">
    <cofactor evidence="1">
        <name>FAD</name>
        <dbReference type="ChEBI" id="CHEBI:57692"/>
    </cofactor>
</comment>
<dbReference type="InterPro" id="IPR002938">
    <property type="entry name" value="FAD-bd"/>
</dbReference>
<accession>A0A6A7B8V1</accession>
<keyword evidence="4" id="KW-0560">Oxidoreductase</keyword>
<gene>
    <name evidence="7" type="ORF">T440DRAFT_422507</name>
</gene>
<dbReference type="InterPro" id="IPR036188">
    <property type="entry name" value="FAD/NAD-bd_sf"/>
</dbReference>
<keyword evidence="2" id="KW-0285">Flavoprotein</keyword>
<dbReference type="Pfam" id="PF01494">
    <property type="entry name" value="FAD_binding_3"/>
    <property type="match status" value="2"/>
</dbReference>
<evidence type="ECO:0000256" key="5">
    <source>
        <dbReference type="ARBA" id="ARBA00023033"/>
    </source>
</evidence>
<evidence type="ECO:0000313" key="8">
    <source>
        <dbReference type="Proteomes" id="UP000799423"/>
    </source>
</evidence>
<dbReference type="PANTHER" id="PTHR47178">
    <property type="entry name" value="MONOOXYGENASE, FAD-BINDING"/>
    <property type="match status" value="1"/>
</dbReference>
<evidence type="ECO:0000313" key="7">
    <source>
        <dbReference type="EMBL" id="KAF2851803.1"/>
    </source>
</evidence>
<keyword evidence="3" id="KW-0274">FAD</keyword>
<feature type="domain" description="FAD-binding" evidence="6">
    <location>
        <begin position="6"/>
        <end position="180"/>
    </location>
</feature>
<dbReference type="Gene3D" id="3.50.50.60">
    <property type="entry name" value="FAD/NAD(P)-binding domain"/>
    <property type="match status" value="1"/>
</dbReference>
<keyword evidence="5" id="KW-0503">Monooxygenase</keyword>
<dbReference type="EMBL" id="MU006301">
    <property type="protein sequence ID" value="KAF2851803.1"/>
    <property type="molecule type" value="Genomic_DNA"/>
</dbReference>
<dbReference type="OrthoDB" id="47494at2759"/>
<name>A0A6A7B8V1_9PLEO</name>
<evidence type="ECO:0000256" key="4">
    <source>
        <dbReference type="ARBA" id="ARBA00023002"/>
    </source>
</evidence>
<dbReference type="AlphaFoldDB" id="A0A6A7B8V1"/>
<dbReference type="SUPFAM" id="SSF51905">
    <property type="entry name" value="FAD/NAD(P)-binding domain"/>
    <property type="match status" value="1"/>
</dbReference>
<organism evidence="7 8">
    <name type="scientific">Plenodomus tracheiphilus IPT5</name>
    <dbReference type="NCBI Taxonomy" id="1408161"/>
    <lineage>
        <taxon>Eukaryota</taxon>
        <taxon>Fungi</taxon>
        <taxon>Dikarya</taxon>
        <taxon>Ascomycota</taxon>
        <taxon>Pezizomycotina</taxon>
        <taxon>Dothideomycetes</taxon>
        <taxon>Pleosporomycetidae</taxon>
        <taxon>Pleosporales</taxon>
        <taxon>Pleosporineae</taxon>
        <taxon>Leptosphaeriaceae</taxon>
        <taxon>Plenodomus</taxon>
    </lineage>
</organism>
<dbReference type="PRINTS" id="PR00420">
    <property type="entry name" value="RNGMNOXGNASE"/>
</dbReference>
<keyword evidence="8" id="KW-1185">Reference proteome</keyword>
<dbReference type="Proteomes" id="UP000799423">
    <property type="component" value="Unassembled WGS sequence"/>
</dbReference>
<feature type="domain" description="FAD-binding" evidence="6">
    <location>
        <begin position="341"/>
        <end position="372"/>
    </location>
</feature>
<evidence type="ECO:0000256" key="2">
    <source>
        <dbReference type="ARBA" id="ARBA00022630"/>
    </source>
</evidence>
<proteinExistence type="predicted"/>
<dbReference type="PANTHER" id="PTHR47178:SF6">
    <property type="entry name" value="FAD-BINDING DOMAIN-CONTAINING PROTEIN"/>
    <property type="match status" value="1"/>
</dbReference>